<evidence type="ECO:0008006" key="4">
    <source>
        <dbReference type="Google" id="ProtNLM"/>
    </source>
</evidence>
<evidence type="ECO:0000256" key="1">
    <source>
        <dbReference type="SAM" id="SignalP"/>
    </source>
</evidence>
<feature type="signal peptide" evidence="1">
    <location>
        <begin position="1"/>
        <end position="20"/>
    </location>
</feature>
<organism evidence="2 3">
    <name type="scientific">Flavobacterium jejuense</name>
    <dbReference type="NCBI Taxonomy" id="1544455"/>
    <lineage>
        <taxon>Bacteria</taxon>
        <taxon>Pseudomonadati</taxon>
        <taxon>Bacteroidota</taxon>
        <taxon>Flavobacteriia</taxon>
        <taxon>Flavobacteriales</taxon>
        <taxon>Flavobacteriaceae</taxon>
        <taxon>Flavobacterium</taxon>
    </lineage>
</organism>
<feature type="chain" id="PRO_5047111067" description="Secretion system C-terminal sorting domain-containing protein" evidence="1">
    <location>
        <begin position="21"/>
        <end position="295"/>
    </location>
</feature>
<reference evidence="2 3" key="2">
    <citation type="submission" date="2019-05" db="EMBL/GenBank/DDBJ databases">
        <authorList>
            <person name="Lianzixin W."/>
        </authorList>
    </citation>
    <scope>NUCLEOTIDE SEQUENCE [LARGE SCALE GENOMIC DNA]</scope>
    <source>
        <strain evidence="2 3">EC11</strain>
    </source>
</reference>
<dbReference type="Gene3D" id="2.60.120.260">
    <property type="entry name" value="Galactose-binding domain-like"/>
    <property type="match status" value="1"/>
</dbReference>
<accession>A0ABX0IZQ0</accession>
<dbReference type="EMBL" id="VEVQ02000021">
    <property type="protein sequence ID" value="NHN28018.1"/>
    <property type="molecule type" value="Genomic_DNA"/>
</dbReference>
<proteinExistence type="predicted"/>
<name>A0ABX0IZQ0_9FLAO</name>
<protein>
    <recommendedName>
        <fullName evidence="4">Secretion system C-terminal sorting domain-containing protein</fullName>
    </recommendedName>
</protein>
<dbReference type="Proteomes" id="UP000817854">
    <property type="component" value="Unassembled WGS sequence"/>
</dbReference>
<sequence length="295" mass="33482">MKKLLLIYILILFLPSSLQSQELINGNLNSNCIGNGFTAPTCVSDWYASHGTPNIEGNITKNTWASLTSTKDKIEGVFTNYEFLSGKSYRISFKMKITTSINAADKILASANVRTSNELNANFQSQNPPLPNKSELVWTKNITKGNPNWENISISYTPKENNSQLWFYTSLKSQLSTSENKYVQFEIDDISISTSGQKRVTTTEKNESNLNQDALEYIFPKVVQRNDYLNVRINSGEVREIQIIDLAGSIFKNQFTILNKNYINLKLKKDIYEGNYIVKIIKKDNSTITKNLTIK</sequence>
<comment type="caution">
    <text evidence="2">The sequence shown here is derived from an EMBL/GenBank/DDBJ whole genome shotgun (WGS) entry which is preliminary data.</text>
</comment>
<keyword evidence="1" id="KW-0732">Signal</keyword>
<dbReference type="RefSeq" id="WP_140964524.1">
    <property type="nucleotide sequence ID" value="NZ_VEVQ02000021.1"/>
</dbReference>
<evidence type="ECO:0000313" key="2">
    <source>
        <dbReference type="EMBL" id="NHN28018.1"/>
    </source>
</evidence>
<keyword evidence="3" id="KW-1185">Reference proteome</keyword>
<gene>
    <name evidence="2" type="ORF">FIA58_020260</name>
</gene>
<reference evidence="2 3" key="3">
    <citation type="submission" date="2020-02" db="EMBL/GenBank/DDBJ databases">
        <title>Flavobacterium profundi sp. nov., isolated from a deep-sea seamount.</title>
        <authorList>
            <person name="Zhang D.-C."/>
        </authorList>
    </citation>
    <scope>NUCLEOTIDE SEQUENCE [LARGE SCALE GENOMIC DNA]</scope>
    <source>
        <strain evidence="2 3">EC11</strain>
    </source>
</reference>
<reference evidence="3" key="1">
    <citation type="submission" date="2019-05" db="EMBL/GenBank/DDBJ databases">
        <title>Flavobacterium profundi sp. nov., isolated from a deep-sea seamount.</title>
        <authorList>
            <person name="Zhang D.-C."/>
        </authorList>
    </citation>
    <scope>NUCLEOTIDE SEQUENCE [LARGE SCALE GENOMIC DNA]</scope>
    <source>
        <strain evidence="3">EC11</strain>
    </source>
</reference>
<evidence type="ECO:0000313" key="3">
    <source>
        <dbReference type="Proteomes" id="UP000817854"/>
    </source>
</evidence>